<sequence length="556" mass="60260">MSHFFYLTPQILLPFSPLTSQEFDVIRRKAAASWQDEARWSDLSVTTYTGSYRKKRLDESTGGWLKAGQPWPDHRKMAFPNCFAGRAELHRTTDAKGLLPHITSSFKNSFIVKHGVAHQILSGDSPPAPPPPGYERPYVRLKKPAPKNLMKYSLLRRELLKHFREPSDSMSKTSSSGGSEVDQVVYIRKGPLSLGSRLLCKNHRKGVVAPTAVGSSVQGASAVHLGAPGGEGRKGVRKALLYSEQSSPEPQPRSTSLASPRGAAGKQVGGRGRLAVRRGRKRGRCDSRPFLPRVPPERPRVPQAPPTSRPAHIPAPAPPTSQPQPRPTAVFLSEFLGSLNSAALSPRFLSRSASCLHDPPPPPHRGPPPSAAPPPPVPRPSPTAFPAPPLAPPRLDVPVPHSAPHCPLPRRPGLCLYAAPWREVTPRRPCAGEGSAAVLGAKGLGDCCPTEGQAESRVVTEVAVPYPSSFAPHPALCLLPGLLPLSEQTFSTWFLLNRKGPRIAQVARCEIRRPVRATLQVFNLPWLTWGSPSCQALWVPMALLPVITELVIVKST</sequence>
<feature type="region of interest" description="Disordered" evidence="1">
    <location>
        <begin position="244"/>
        <end position="327"/>
    </location>
</feature>
<gene>
    <name evidence="2" type="ORF">MRATA1EN1_LOCUS5726</name>
</gene>
<name>A0ABN8YAH0_RANTA</name>
<evidence type="ECO:0000313" key="3">
    <source>
        <dbReference type="Proteomes" id="UP001176941"/>
    </source>
</evidence>
<dbReference type="InterPro" id="IPR031708">
    <property type="entry name" value="DUF4722"/>
</dbReference>
<dbReference type="Proteomes" id="UP001176941">
    <property type="component" value="Chromosome 15"/>
</dbReference>
<feature type="compositionally biased region" description="Basic residues" evidence="1">
    <location>
        <begin position="274"/>
        <end position="283"/>
    </location>
</feature>
<dbReference type="EMBL" id="OX459951">
    <property type="protein sequence ID" value="CAI9156764.1"/>
    <property type="molecule type" value="Genomic_DNA"/>
</dbReference>
<feature type="region of interest" description="Disordered" evidence="1">
    <location>
        <begin position="353"/>
        <end position="396"/>
    </location>
</feature>
<reference evidence="2" key="1">
    <citation type="submission" date="2023-04" db="EMBL/GenBank/DDBJ databases">
        <authorList>
            <consortium name="ELIXIR-Norway"/>
        </authorList>
    </citation>
    <scope>NUCLEOTIDE SEQUENCE [LARGE SCALE GENOMIC DNA]</scope>
</reference>
<feature type="compositionally biased region" description="Pro residues" evidence="1">
    <location>
        <begin position="358"/>
        <end position="392"/>
    </location>
</feature>
<accession>A0ABN8YAH0</accession>
<dbReference type="Pfam" id="PF15849">
    <property type="entry name" value="DUF4722"/>
    <property type="match status" value="1"/>
</dbReference>
<keyword evidence="3" id="KW-1185">Reference proteome</keyword>
<evidence type="ECO:0000313" key="2">
    <source>
        <dbReference type="EMBL" id="CAI9156764.1"/>
    </source>
</evidence>
<organism evidence="2 3">
    <name type="scientific">Rangifer tarandus platyrhynchus</name>
    <name type="common">Svalbard reindeer</name>
    <dbReference type="NCBI Taxonomy" id="3082113"/>
    <lineage>
        <taxon>Eukaryota</taxon>
        <taxon>Metazoa</taxon>
        <taxon>Chordata</taxon>
        <taxon>Craniata</taxon>
        <taxon>Vertebrata</taxon>
        <taxon>Euteleostomi</taxon>
        <taxon>Mammalia</taxon>
        <taxon>Eutheria</taxon>
        <taxon>Laurasiatheria</taxon>
        <taxon>Artiodactyla</taxon>
        <taxon>Ruminantia</taxon>
        <taxon>Pecora</taxon>
        <taxon>Cervidae</taxon>
        <taxon>Odocoileinae</taxon>
        <taxon>Rangifer</taxon>
    </lineage>
</organism>
<evidence type="ECO:0000256" key="1">
    <source>
        <dbReference type="SAM" id="MobiDB-lite"/>
    </source>
</evidence>
<protein>
    <submittedName>
        <fullName evidence="2">Uncharacterized protein</fullName>
    </submittedName>
</protein>
<feature type="compositionally biased region" description="Pro residues" evidence="1">
    <location>
        <begin position="302"/>
        <end position="326"/>
    </location>
</feature>
<proteinExistence type="predicted"/>